<keyword evidence="1" id="KW-0175">Coiled coil</keyword>
<dbReference type="AlphaFoldDB" id="A0A875RYV7"/>
<dbReference type="GeneID" id="62193562"/>
<sequence>MSDKRARSRLEPLSRTATTTSSMAPVHPMELAVQSLLESPLELLSLNLNSLYESQVILSTILKRLESKLNECLKNIEGGDEKVNEDSSSITTDHSDDTVNLDTYSERIHKLRQTVEKISMKLEIVEKRIDKITNNMK</sequence>
<feature type="compositionally biased region" description="Basic and acidic residues" evidence="2">
    <location>
        <begin position="1"/>
        <end position="12"/>
    </location>
</feature>
<name>A0A875RYV7_EENNA</name>
<accession>A0A875RYV7</accession>
<gene>
    <name evidence="3" type="ORF">FOA43_000161</name>
</gene>
<protein>
    <submittedName>
        <fullName evidence="3">Uncharacterized protein</fullName>
    </submittedName>
</protein>
<evidence type="ECO:0000313" key="4">
    <source>
        <dbReference type="Proteomes" id="UP000662931"/>
    </source>
</evidence>
<dbReference type="Proteomes" id="UP000662931">
    <property type="component" value="Chromosome 1"/>
</dbReference>
<evidence type="ECO:0000313" key="3">
    <source>
        <dbReference type="EMBL" id="QPG72859.1"/>
    </source>
</evidence>
<feature type="region of interest" description="Disordered" evidence="2">
    <location>
        <begin position="1"/>
        <end position="26"/>
    </location>
</feature>
<keyword evidence="4" id="KW-1185">Reference proteome</keyword>
<proteinExistence type="predicted"/>
<dbReference type="EMBL" id="CP064812">
    <property type="protein sequence ID" value="QPG72859.1"/>
    <property type="molecule type" value="Genomic_DNA"/>
</dbReference>
<evidence type="ECO:0000256" key="1">
    <source>
        <dbReference type="SAM" id="Coils"/>
    </source>
</evidence>
<reference evidence="3" key="1">
    <citation type="submission" date="2020-10" db="EMBL/GenBank/DDBJ databases">
        <authorList>
            <person name="Roach M.J.R."/>
        </authorList>
    </citation>
    <scope>NUCLEOTIDE SEQUENCE</scope>
    <source>
        <strain evidence="3">CBS 1945</strain>
    </source>
</reference>
<dbReference type="RefSeq" id="XP_038776424.1">
    <property type="nucleotide sequence ID" value="XM_038920496.1"/>
</dbReference>
<dbReference type="OrthoDB" id="3989460at2759"/>
<dbReference type="KEGG" id="bnn:FOA43_000161"/>
<evidence type="ECO:0000256" key="2">
    <source>
        <dbReference type="SAM" id="MobiDB-lite"/>
    </source>
</evidence>
<feature type="coiled-coil region" evidence="1">
    <location>
        <begin position="62"/>
        <end position="135"/>
    </location>
</feature>
<organism evidence="3 4">
    <name type="scientific">Eeniella nana</name>
    <name type="common">Yeast</name>
    <name type="synonym">Brettanomyces nanus</name>
    <dbReference type="NCBI Taxonomy" id="13502"/>
    <lineage>
        <taxon>Eukaryota</taxon>
        <taxon>Fungi</taxon>
        <taxon>Dikarya</taxon>
        <taxon>Ascomycota</taxon>
        <taxon>Saccharomycotina</taxon>
        <taxon>Pichiomycetes</taxon>
        <taxon>Pichiales</taxon>
        <taxon>Pichiaceae</taxon>
        <taxon>Brettanomyces</taxon>
    </lineage>
</organism>